<dbReference type="EMBL" id="MLJW01002039">
    <property type="protein sequence ID" value="OIQ75846.1"/>
    <property type="molecule type" value="Genomic_DNA"/>
</dbReference>
<proteinExistence type="predicted"/>
<dbReference type="AlphaFoldDB" id="A0A1J5PWI6"/>
<sequence>MEPGEESKSGADLARSLLAAARKNAKAAPAKKTKRVKPTRTSRDPATFADAISGLVDERAWSGDVNVGALFGTWPEVVGEEVASHVKPVSCIDGELILKADSTAWSIQVGFLLGDFKARIETQLGAGIVKTITVNGPTAPSWKKGPRSVRGGRGPRDTYG</sequence>
<dbReference type="Pfam" id="PF05258">
    <property type="entry name" value="DciA"/>
    <property type="match status" value="1"/>
</dbReference>
<organism evidence="2">
    <name type="scientific">mine drainage metagenome</name>
    <dbReference type="NCBI Taxonomy" id="410659"/>
    <lineage>
        <taxon>unclassified sequences</taxon>
        <taxon>metagenomes</taxon>
        <taxon>ecological metagenomes</taxon>
    </lineage>
</organism>
<feature type="region of interest" description="Disordered" evidence="1">
    <location>
        <begin position="136"/>
        <end position="160"/>
    </location>
</feature>
<protein>
    <submittedName>
        <fullName evidence="2">Uncharacterized protein</fullName>
    </submittedName>
</protein>
<evidence type="ECO:0000256" key="1">
    <source>
        <dbReference type="SAM" id="MobiDB-lite"/>
    </source>
</evidence>
<dbReference type="InterPro" id="IPR007922">
    <property type="entry name" value="DciA-like"/>
</dbReference>
<dbReference type="PANTHER" id="PTHR36456:SF1">
    <property type="entry name" value="UPF0232 PROTEIN SCO3875"/>
    <property type="match status" value="1"/>
</dbReference>
<feature type="region of interest" description="Disordered" evidence="1">
    <location>
        <begin position="21"/>
        <end position="43"/>
    </location>
</feature>
<comment type="caution">
    <text evidence="2">The sequence shown here is derived from an EMBL/GenBank/DDBJ whole genome shotgun (WGS) entry which is preliminary data.</text>
</comment>
<reference evidence="2" key="1">
    <citation type="submission" date="2016-10" db="EMBL/GenBank/DDBJ databases">
        <title>Sequence of Gallionella enrichment culture.</title>
        <authorList>
            <person name="Poehlein A."/>
            <person name="Muehling M."/>
            <person name="Daniel R."/>
        </authorList>
    </citation>
    <scope>NUCLEOTIDE SEQUENCE</scope>
</reference>
<name>A0A1J5PWI6_9ZZZZ</name>
<accession>A0A1J5PWI6</accession>
<dbReference type="PANTHER" id="PTHR36456">
    <property type="entry name" value="UPF0232 PROTEIN SCO3875"/>
    <property type="match status" value="1"/>
</dbReference>
<evidence type="ECO:0000313" key="2">
    <source>
        <dbReference type="EMBL" id="OIQ75846.1"/>
    </source>
</evidence>
<gene>
    <name evidence="2" type="ORF">GALL_424820</name>
</gene>
<feature type="compositionally biased region" description="Basic residues" evidence="1">
    <location>
        <begin position="23"/>
        <end position="40"/>
    </location>
</feature>